<dbReference type="PANTHER" id="PTHR42996">
    <property type="entry name" value="PHOSPHATE-BINDING PROTEIN PSTS"/>
    <property type="match status" value="1"/>
</dbReference>
<evidence type="ECO:0000313" key="6">
    <source>
        <dbReference type="EMBL" id="KAG7366172.1"/>
    </source>
</evidence>
<dbReference type="AlphaFoldDB" id="A0A9K3P954"/>
<evidence type="ECO:0000256" key="3">
    <source>
        <dbReference type="SAM" id="SignalP"/>
    </source>
</evidence>
<keyword evidence="2" id="KW-1133">Transmembrane helix</keyword>
<evidence type="ECO:0000256" key="2">
    <source>
        <dbReference type="SAM" id="Phobius"/>
    </source>
</evidence>
<dbReference type="OrthoDB" id="511982at2759"/>
<dbReference type="InterPro" id="IPR050962">
    <property type="entry name" value="Phosphate-bind_PstS"/>
</dbReference>
<dbReference type="Proteomes" id="UP000693970">
    <property type="component" value="Unassembled WGS sequence"/>
</dbReference>
<feature type="transmembrane region" description="Helical" evidence="2">
    <location>
        <begin position="455"/>
        <end position="476"/>
    </location>
</feature>
<dbReference type="EMBL" id="JAGRRH010000046">
    <property type="protein sequence ID" value="KAG7338877.1"/>
    <property type="molecule type" value="Genomic_DNA"/>
</dbReference>
<dbReference type="Pfam" id="PF12849">
    <property type="entry name" value="PBP_like_2"/>
    <property type="match status" value="1"/>
</dbReference>
<evidence type="ECO:0000259" key="4">
    <source>
        <dbReference type="Pfam" id="PF12849"/>
    </source>
</evidence>
<comment type="similarity">
    <text evidence="1">Belongs to the PstS family.</text>
</comment>
<dbReference type="InterPro" id="IPR024370">
    <property type="entry name" value="PBP_domain"/>
</dbReference>
<accession>A0A9K3P954</accession>
<evidence type="ECO:0000313" key="7">
    <source>
        <dbReference type="Proteomes" id="UP000693970"/>
    </source>
</evidence>
<gene>
    <name evidence="5" type="ORF">IV203_004777</name>
    <name evidence="6" type="ORF">IV203_028842</name>
</gene>
<comment type="caution">
    <text evidence="5">The sequence shown here is derived from an EMBL/GenBank/DDBJ whole genome shotgun (WGS) entry which is preliminary data.</text>
</comment>
<sequence length="503" mass="54170">MKFSVAVASVIAILAPTSMAQSVISIHGSGTTNPSKCYWHIMDQMQIQAKLPIRMTYRGVGSSTGQAEFIGDGTGISTNMFASGDLPISAEDFASFESGSILHLPVLLGAISFFHSVPTGGEKLNLSACLLAKILNRKVTDWTDAAVIDENPNLLNVLRNPSPITVARRVLGSSSTASITEYLHKVCPEEWPEELVGRTIEWPVDTVPCEGSGGMTDCITSMPGTIGYIDSGHGHAEGLQEIELLNAASNYISSLEASERGGILAAAENAEIPTSLDADFSSVNFMNQGGTNTWPIVAMTYVYVKKDLTFIQDPASQTLVKAFLTALYTDEYITQCEEEFGFVRVDGELREKALAEIESLTVSADAPEWTFEFETITNEGQGDYVISNKRESYSEAEQDMMLADIAVLKEEIELLHSEMDIVASGTGHTHDEDGNIVAIGSAYNNAMNKDSQLQAALVLSSISITLWILTIVALLVRCVTGSHTNTNLAMSETAKVDTPPETA</sequence>
<feature type="domain" description="PBP" evidence="4">
    <location>
        <begin position="20"/>
        <end position="330"/>
    </location>
</feature>
<reference evidence="5" key="1">
    <citation type="journal article" date="2021" name="Sci. Rep.">
        <title>Diploid genomic architecture of Nitzschia inconspicua, an elite biomass production diatom.</title>
        <authorList>
            <person name="Oliver A."/>
            <person name="Podell S."/>
            <person name="Pinowska A."/>
            <person name="Traller J.C."/>
            <person name="Smith S.R."/>
            <person name="McClure R."/>
            <person name="Beliaev A."/>
            <person name="Bohutskyi P."/>
            <person name="Hill E.A."/>
            <person name="Rabines A."/>
            <person name="Zheng H."/>
            <person name="Allen L.Z."/>
            <person name="Kuo A."/>
            <person name="Grigoriev I.V."/>
            <person name="Allen A.E."/>
            <person name="Hazlebeck D."/>
            <person name="Allen E.E."/>
        </authorList>
    </citation>
    <scope>NUCLEOTIDE SEQUENCE</scope>
    <source>
        <strain evidence="5">Hildebrandi</strain>
    </source>
</reference>
<protein>
    <submittedName>
        <fullName evidence="5">Phosphate ABC transporter, periplasmic phosphate-binding protein</fullName>
    </submittedName>
</protein>
<evidence type="ECO:0000313" key="5">
    <source>
        <dbReference type="EMBL" id="KAG7338877.1"/>
    </source>
</evidence>
<reference evidence="5" key="2">
    <citation type="submission" date="2021-04" db="EMBL/GenBank/DDBJ databases">
        <authorList>
            <person name="Podell S."/>
        </authorList>
    </citation>
    <scope>NUCLEOTIDE SEQUENCE</scope>
    <source>
        <strain evidence="5">Hildebrandi</strain>
    </source>
</reference>
<feature type="chain" id="PRO_5039844496" evidence="3">
    <location>
        <begin position="21"/>
        <end position="503"/>
    </location>
</feature>
<name>A0A9K3P954_9STRA</name>
<organism evidence="5 7">
    <name type="scientific">Nitzschia inconspicua</name>
    <dbReference type="NCBI Taxonomy" id="303405"/>
    <lineage>
        <taxon>Eukaryota</taxon>
        <taxon>Sar</taxon>
        <taxon>Stramenopiles</taxon>
        <taxon>Ochrophyta</taxon>
        <taxon>Bacillariophyta</taxon>
        <taxon>Bacillariophyceae</taxon>
        <taxon>Bacillariophycidae</taxon>
        <taxon>Bacillariales</taxon>
        <taxon>Bacillariaceae</taxon>
        <taxon>Nitzschia</taxon>
    </lineage>
</organism>
<dbReference type="EMBL" id="JAGRRH010000007">
    <property type="protein sequence ID" value="KAG7366172.1"/>
    <property type="molecule type" value="Genomic_DNA"/>
</dbReference>
<evidence type="ECO:0000256" key="1">
    <source>
        <dbReference type="ARBA" id="ARBA00008725"/>
    </source>
</evidence>
<dbReference type="PANTHER" id="PTHR42996:SF1">
    <property type="entry name" value="PHOSPHATE-BINDING PROTEIN PSTS"/>
    <property type="match status" value="1"/>
</dbReference>
<proteinExistence type="inferred from homology"/>
<keyword evidence="3" id="KW-0732">Signal</keyword>
<keyword evidence="2" id="KW-0812">Transmembrane</keyword>
<keyword evidence="2" id="KW-0472">Membrane</keyword>
<feature type="signal peptide" evidence="3">
    <location>
        <begin position="1"/>
        <end position="20"/>
    </location>
</feature>
<keyword evidence="7" id="KW-1185">Reference proteome</keyword>